<dbReference type="PATRIC" id="fig|1385369.3.peg.7142"/>
<evidence type="ECO:0000256" key="3">
    <source>
        <dbReference type="ARBA" id="ARBA00023172"/>
    </source>
</evidence>
<dbReference type="PANTHER" id="PTHR35528:SF3">
    <property type="entry name" value="BLL1675 PROTEIN"/>
    <property type="match status" value="1"/>
</dbReference>
<keyword evidence="2" id="KW-0238">DNA-binding</keyword>
<evidence type="ECO:0000259" key="4">
    <source>
        <dbReference type="Pfam" id="PF13610"/>
    </source>
</evidence>
<dbReference type="InterPro" id="IPR052183">
    <property type="entry name" value="IS_Transposase"/>
</dbReference>
<proteinExistence type="predicted"/>
<accession>W9GPI8</accession>
<dbReference type="PANTHER" id="PTHR35528">
    <property type="entry name" value="BLL1675 PROTEIN"/>
    <property type="match status" value="1"/>
</dbReference>
<dbReference type="InterPro" id="IPR032874">
    <property type="entry name" value="DDE_dom"/>
</dbReference>
<dbReference type="GO" id="GO:0006310">
    <property type="term" value="P:DNA recombination"/>
    <property type="evidence" value="ECO:0007669"/>
    <property type="project" value="UniProtKB-KW"/>
</dbReference>
<name>W9GPI8_9PROT</name>
<keyword evidence="3" id="KW-0233">DNA recombination</keyword>
<dbReference type="GO" id="GO:0003677">
    <property type="term" value="F:DNA binding"/>
    <property type="evidence" value="ECO:0007669"/>
    <property type="project" value="UniProtKB-KW"/>
</dbReference>
<dbReference type="STRING" id="1385369.N825_34250"/>
<reference evidence="5 6" key="1">
    <citation type="submission" date="2013-08" db="EMBL/GenBank/DDBJ databases">
        <title>The genome sequence of Skermanella stibiiresistens.</title>
        <authorList>
            <person name="Zhu W."/>
            <person name="Wang G."/>
        </authorList>
    </citation>
    <scope>NUCLEOTIDE SEQUENCE [LARGE SCALE GENOMIC DNA]</scope>
    <source>
        <strain evidence="5 6">SB22</strain>
    </source>
</reference>
<dbReference type="Pfam" id="PF13610">
    <property type="entry name" value="DDE_Tnp_IS240"/>
    <property type="match status" value="1"/>
</dbReference>
<organism evidence="5 6">
    <name type="scientific">Skermanella stibiiresistens SB22</name>
    <dbReference type="NCBI Taxonomy" id="1385369"/>
    <lineage>
        <taxon>Bacteria</taxon>
        <taxon>Pseudomonadati</taxon>
        <taxon>Pseudomonadota</taxon>
        <taxon>Alphaproteobacteria</taxon>
        <taxon>Rhodospirillales</taxon>
        <taxon>Azospirillaceae</taxon>
        <taxon>Skermanella</taxon>
    </lineage>
</organism>
<dbReference type="EMBL" id="AVFL01000068">
    <property type="protein sequence ID" value="EWY35800.1"/>
    <property type="molecule type" value="Genomic_DNA"/>
</dbReference>
<evidence type="ECO:0000313" key="5">
    <source>
        <dbReference type="EMBL" id="EWY35800.1"/>
    </source>
</evidence>
<evidence type="ECO:0000256" key="1">
    <source>
        <dbReference type="ARBA" id="ARBA00022578"/>
    </source>
</evidence>
<dbReference type="Proteomes" id="UP000019486">
    <property type="component" value="Unassembled WGS sequence"/>
</dbReference>
<comment type="caution">
    <text evidence="5">The sequence shown here is derived from an EMBL/GenBank/DDBJ whole genome shotgun (WGS) entry which is preliminary data.</text>
</comment>
<protein>
    <recommendedName>
        <fullName evidence="4">DDE domain-containing protein</fullName>
    </recommendedName>
</protein>
<evidence type="ECO:0000313" key="6">
    <source>
        <dbReference type="Proteomes" id="UP000019486"/>
    </source>
</evidence>
<keyword evidence="6" id="KW-1185">Reference proteome</keyword>
<feature type="domain" description="DDE" evidence="4">
    <location>
        <begin position="43"/>
        <end position="169"/>
    </location>
</feature>
<evidence type="ECO:0000256" key="2">
    <source>
        <dbReference type="ARBA" id="ARBA00023125"/>
    </source>
</evidence>
<keyword evidence="1" id="KW-0815">Transposition</keyword>
<dbReference type="InterPro" id="IPR047930">
    <property type="entry name" value="Transpos_IS6"/>
</dbReference>
<gene>
    <name evidence="5" type="ORF">N825_34250</name>
</gene>
<dbReference type="GO" id="GO:0032196">
    <property type="term" value="P:transposition"/>
    <property type="evidence" value="ECO:0007669"/>
    <property type="project" value="UniProtKB-KW"/>
</dbReference>
<dbReference type="AlphaFoldDB" id="W9GPI8"/>
<dbReference type="NCBIfam" id="NF033587">
    <property type="entry name" value="transpos_IS6"/>
    <property type="match status" value="1"/>
</dbReference>
<sequence length="203" mass="24061">MVEEMLAFRCIEVGHETIRQWALKFGQEFANIIRRRRPQPDDKWHMDEVVLKIAGKTNYLWRAVDQHGVVLDVLVQSRRDKKATKRLPRKLLKRQCRAPRVMITDKLDSYGAAKKEIMPGVEHRQHQGLNNHAENSHQPTRRRERQMKRFKSAKQAQRFLSAHDQVDNLLLPPRHRMTATDYRTERTRAFRAWHDVCGIERAA</sequence>